<sequence length="262" mass="29346">LRRVAGRIVLEPNKNTPASKGKPAVKNRKELNVVLVRVVININGITTTGNFNTGLATKETAIFQNSLHQALIETSLITQLPDSTGALVNIELNLSSVSAFKLHTDSRGNPVDSTYIDRAGNLKPINALLVELKRRFHLQTSNNHINDFIIFAFNERCPDTSNPRFVINGFAEAITVGNKTIFKKSAVMFNTRRDTTLPHECMHGLGLFHTHADGTIYDSDQKFVFANGGTDPVHSTDNIMSYRQDRRSTLHWQWKILKRNVK</sequence>
<proteinExistence type="predicted"/>
<protein>
    <submittedName>
        <fullName evidence="1">Uncharacterized protein</fullName>
    </submittedName>
</protein>
<evidence type="ECO:0000313" key="2">
    <source>
        <dbReference type="Proteomes" id="UP001621706"/>
    </source>
</evidence>
<dbReference type="SUPFAM" id="SSF55486">
    <property type="entry name" value="Metalloproteases ('zincins'), catalytic domain"/>
    <property type="match status" value="1"/>
</dbReference>
<gene>
    <name evidence="1" type="ORF">V3I07_15145</name>
</gene>
<reference evidence="1 2" key="1">
    <citation type="submission" date="2024-02" db="EMBL/GenBank/DDBJ databases">
        <title>Comparative Genomic Analysis of Flavobacterium Species Causing Columnaris Disease of Freshwater Fish in Thailand: Insights into Virulence and Resistance Mechanisms.</title>
        <authorList>
            <person name="Nguyen D."/>
            <person name="Chokmangmeepisarn P."/>
            <person name="Khianchaikhan K."/>
            <person name="Morishita M."/>
            <person name="Bunnoy A."/>
            <person name="Rodkhum C."/>
        </authorList>
    </citation>
    <scope>NUCLEOTIDE SEQUENCE [LARGE SCALE GENOMIC DNA]</scope>
    <source>
        <strain evidence="1 2">CNRT2201</strain>
    </source>
</reference>
<feature type="non-terminal residue" evidence="1">
    <location>
        <position position="1"/>
    </location>
</feature>
<dbReference type="Proteomes" id="UP001621706">
    <property type="component" value="Unassembled WGS sequence"/>
</dbReference>
<dbReference type="EMBL" id="JAZGZP010000055">
    <property type="protein sequence ID" value="MFK7002213.1"/>
    <property type="molecule type" value="Genomic_DNA"/>
</dbReference>
<comment type="caution">
    <text evidence="1">The sequence shown here is derived from an EMBL/GenBank/DDBJ whole genome shotgun (WGS) entry which is preliminary data.</text>
</comment>
<evidence type="ECO:0000313" key="1">
    <source>
        <dbReference type="EMBL" id="MFK7002213.1"/>
    </source>
</evidence>
<keyword evidence="2" id="KW-1185">Reference proteome</keyword>
<name>A0ABW8PCC0_9FLAO</name>
<accession>A0ABW8PCC0</accession>
<organism evidence="1 2">
    <name type="scientific">Flavobacterium oreochromis</name>
    <dbReference type="NCBI Taxonomy" id="2906078"/>
    <lineage>
        <taxon>Bacteria</taxon>
        <taxon>Pseudomonadati</taxon>
        <taxon>Bacteroidota</taxon>
        <taxon>Flavobacteriia</taxon>
        <taxon>Flavobacteriales</taxon>
        <taxon>Flavobacteriaceae</taxon>
        <taxon>Flavobacterium</taxon>
    </lineage>
</organism>